<accession>A0A6A6GYW3</accession>
<feature type="region of interest" description="Disordered" evidence="1">
    <location>
        <begin position="1"/>
        <end position="66"/>
    </location>
</feature>
<evidence type="ECO:0000256" key="1">
    <source>
        <dbReference type="SAM" id="MobiDB-lite"/>
    </source>
</evidence>
<name>A0A6A6GYW3_VIRVR</name>
<dbReference type="OrthoDB" id="5373017at2759"/>
<feature type="compositionally biased region" description="Polar residues" evidence="1">
    <location>
        <begin position="1"/>
        <end position="15"/>
    </location>
</feature>
<protein>
    <submittedName>
        <fullName evidence="2">Uncharacterized protein</fullName>
    </submittedName>
</protein>
<dbReference type="EMBL" id="ML991837">
    <property type="protein sequence ID" value="KAF2230680.1"/>
    <property type="molecule type" value="Genomic_DNA"/>
</dbReference>
<evidence type="ECO:0000313" key="2">
    <source>
        <dbReference type="EMBL" id="KAF2230680.1"/>
    </source>
</evidence>
<feature type="region of interest" description="Disordered" evidence="1">
    <location>
        <begin position="91"/>
        <end position="195"/>
    </location>
</feature>
<gene>
    <name evidence="2" type="ORF">EV356DRAFT_508289</name>
</gene>
<keyword evidence="3" id="KW-1185">Reference proteome</keyword>
<organism evidence="2 3">
    <name type="scientific">Viridothelium virens</name>
    <name type="common">Speckled blister lichen</name>
    <name type="synonym">Trypethelium virens</name>
    <dbReference type="NCBI Taxonomy" id="1048519"/>
    <lineage>
        <taxon>Eukaryota</taxon>
        <taxon>Fungi</taxon>
        <taxon>Dikarya</taxon>
        <taxon>Ascomycota</taxon>
        <taxon>Pezizomycotina</taxon>
        <taxon>Dothideomycetes</taxon>
        <taxon>Dothideomycetes incertae sedis</taxon>
        <taxon>Trypetheliales</taxon>
        <taxon>Trypetheliaceae</taxon>
        <taxon>Viridothelium</taxon>
    </lineage>
</organism>
<reference evidence="2" key="1">
    <citation type="journal article" date="2020" name="Stud. Mycol.">
        <title>101 Dothideomycetes genomes: a test case for predicting lifestyles and emergence of pathogens.</title>
        <authorList>
            <person name="Haridas S."/>
            <person name="Albert R."/>
            <person name="Binder M."/>
            <person name="Bloem J."/>
            <person name="Labutti K."/>
            <person name="Salamov A."/>
            <person name="Andreopoulos B."/>
            <person name="Baker S."/>
            <person name="Barry K."/>
            <person name="Bills G."/>
            <person name="Bluhm B."/>
            <person name="Cannon C."/>
            <person name="Castanera R."/>
            <person name="Culley D."/>
            <person name="Daum C."/>
            <person name="Ezra D."/>
            <person name="Gonzalez J."/>
            <person name="Henrissat B."/>
            <person name="Kuo A."/>
            <person name="Liang C."/>
            <person name="Lipzen A."/>
            <person name="Lutzoni F."/>
            <person name="Magnuson J."/>
            <person name="Mondo S."/>
            <person name="Nolan M."/>
            <person name="Ohm R."/>
            <person name="Pangilinan J."/>
            <person name="Park H.-J."/>
            <person name="Ramirez L."/>
            <person name="Alfaro M."/>
            <person name="Sun H."/>
            <person name="Tritt A."/>
            <person name="Yoshinaga Y."/>
            <person name="Zwiers L.-H."/>
            <person name="Turgeon B."/>
            <person name="Goodwin S."/>
            <person name="Spatafora J."/>
            <person name="Crous P."/>
            <person name="Grigoriev I."/>
        </authorList>
    </citation>
    <scope>NUCLEOTIDE SEQUENCE</scope>
    <source>
        <strain evidence="2">Tuck. ex Michener</strain>
    </source>
</reference>
<feature type="compositionally biased region" description="Polar residues" evidence="1">
    <location>
        <begin position="134"/>
        <end position="165"/>
    </location>
</feature>
<proteinExistence type="predicted"/>
<sequence>MTSPLNHPDTTSSAPYYQPVRGNLYHDDQDFETAVAPNAPVYPELPDAVNDETGQHSNDQQHFVNSDQLERLLRVANSVAAQEAVNQTLKSGESTFVENHGKAHHSRSKRKRGVTPPDGCNGEESHQSKRQKQKPASSSDTSVLQPSNREPINGDSGTASPSRGLQFSEPRPPGIHTTAALFRPPNLPPSKKSTRPPISKLFSSLELAPSTFLELQSAAKAYMLDPKYPDRQDCVGNRGKGDSDVVKLRLYNCVREFLEEEADERDPEETCMAGRSRGDIFFGPYVRKEDGGERKWVWPKDKERVVGMCIPLLRRMVTNERQRKYAVETRSQIKTDGGANAKSDVNTVATVAAENPKEAPVADAPTYQIYIQNPETMALTRPRVDIQHSSPLAFDNIISHVRQILEPTNDAPTNEVPTNEAPHSVNRTQSEASRLLQQEAQRALAVKSGVSGLSHELGFDILVQTSAGLKAVDGQETWMTLVDIVLGCPWFENLVKVVVRTR</sequence>
<evidence type="ECO:0000313" key="3">
    <source>
        <dbReference type="Proteomes" id="UP000800092"/>
    </source>
</evidence>
<feature type="compositionally biased region" description="Basic residues" evidence="1">
    <location>
        <begin position="102"/>
        <end position="113"/>
    </location>
</feature>
<dbReference type="AlphaFoldDB" id="A0A6A6GYW3"/>
<feature type="compositionally biased region" description="Polar residues" evidence="1">
    <location>
        <begin position="55"/>
        <end position="66"/>
    </location>
</feature>
<dbReference type="Proteomes" id="UP000800092">
    <property type="component" value="Unassembled WGS sequence"/>
</dbReference>